<accession>A0A937CTI1</accession>
<keyword evidence="3" id="KW-1185">Reference proteome</keyword>
<dbReference type="RefSeq" id="WP_201675212.1">
    <property type="nucleotide sequence ID" value="NZ_JAEQNE010000003.1"/>
</dbReference>
<proteinExistence type="predicted"/>
<gene>
    <name evidence="2" type="ORF">JJ685_15760</name>
</gene>
<dbReference type="EMBL" id="JAEQNE010000003">
    <property type="protein sequence ID" value="MBL0392595.1"/>
    <property type="molecule type" value="Genomic_DNA"/>
</dbReference>
<name>A0A937CTI1_9BURK</name>
<sequence length="77" mass="8314">MRIKNTHRRTADCDLGIEISAASGSGTEPITKPRRALSDRAPRVEEPGASASYRLESGPPGEPEAEFCVPEEAHLLQ</sequence>
<dbReference type="AlphaFoldDB" id="A0A937CTI1"/>
<comment type="caution">
    <text evidence="2">The sequence shown here is derived from an EMBL/GenBank/DDBJ whole genome shotgun (WGS) entry which is preliminary data.</text>
</comment>
<feature type="compositionally biased region" description="Basic and acidic residues" evidence="1">
    <location>
        <begin position="36"/>
        <end position="46"/>
    </location>
</feature>
<evidence type="ECO:0000313" key="3">
    <source>
        <dbReference type="Proteomes" id="UP000599109"/>
    </source>
</evidence>
<organism evidence="2 3">
    <name type="scientific">Ramlibacter monticola</name>
    <dbReference type="NCBI Taxonomy" id="1926872"/>
    <lineage>
        <taxon>Bacteria</taxon>
        <taxon>Pseudomonadati</taxon>
        <taxon>Pseudomonadota</taxon>
        <taxon>Betaproteobacteria</taxon>
        <taxon>Burkholderiales</taxon>
        <taxon>Comamonadaceae</taxon>
        <taxon>Ramlibacter</taxon>
    </lineage>
</organism>
<evidence type="ECO:0000313" key="2">
    <source>
        <dbReference type="EMBL" id="MBL0392595.1"/>
    </source>
</evidence>
<reference evidence="2 3" key="1">
    <citation type="journal article" date="2017" name="Int. J. Syst. Evol. Microbiol.">
        <title>Ramlibacter monticola sp. nov., isolated from forest soil.</title>
        <authorList>
            <person name="Chaudhary D.K."/>
            <person name="Kim J."/>
        </authorList>
    </citation>
    <scope>NUCLEOTIDE SEQUENCE [LARGE SCALE GENOMIC DNA]</scope>
    <source>
        <strain evidence="2 3">KACC 19175</strain>
    </source>
</reference>
<evidence type="ECO:0000256" key="1">
    <source>
        <dbReference type="SAM" id="MobiDB-lite"/>
    </source>
</evidence>
<dbReference type="Proteomes" id="UP000599109">
    <property type="component" value="Unassembled WGS sequence"/>
</dbReference>
<feature type="region of interest" description="Disordered" evidence="1">
    <location>
        <begin position="20"/>
        <end position="77"/>
    </location>
</feature>
<protein>
    <submittedName>
        <fullName evidence="2">Uncharacterized protein</fullName>
    </submittedName>
</protein>